<keyword evidence="2" id="KW-0547">Nucleotide-binding</keyword>
<accession>A0ABW4R4K1</accession>
<keyword evidence="3 7" id="KW-0067">ATP-binding</keyword>
<protein>
    <submittedName>
        <fullName evidence="7">Heme ABC transporter ATP-binding protein</fullName>
    </submittedName>
</protein>
<dbReference type="PANTHER" id="PTHR42794:SF1">
    <property type="entry name" value="HEMIN IMPORT ATP-BINDING PROTEIN HMUV"/>
    <property type="match status" value="1"/>
</dbReference>
<comment type="caution">
    <text evidence="7">The sequence shown here is derived from an EMBL/GenBank/DDBJ whole genome shotgun (WGS) entry which is preliminary data.</text>
</comment>
<dbReference type="SMART" id="SM00382">
    <property type="entry name" value="AAA"/>
    <property type="match status" value="1"/>
</dbReference>
<gene>
    <name evidence="7" type="ORF">ACFSCT_05585</name>
</gene>
<dbReference type="InterPro" id="IPR017871">
    <property type="entry name" value="ABC_transporter-like_CS"/>
</dbReference>
<dbReference type="Gene3D" id="3.40.50.300">
    <property type="entry name" value="P-loop containing nucleotide triphosphate hydrolases"/>
    <property type="match status" value="1"/>
</dbReference>
<name>A0ABW4R4K1_9RHOB</name>
<dbReference type="InterPro" id="IPR027417">
    <property type="entry name" value="P-loop_NTPase"/>
</dbReference>
<dbReference type="GO" id="GO:0005524">
    <property type="term" value="F:ATP binding"/>
    <property type="evidence" value="ECO:0007669"/>
    <property type="project" value="UniProtKB-KW"/>
</dbReference>
<dbReference type="Pfam" id="PF00005">
    <property type="entry name" value="ABC_tran"/>
    <property type="match status" value="1"/>
</dbReference>
<dbReference type="InterPro" id="IPR003593">
    <property type="entry name" value="AAA+_ATPase"/>
</dbReference>
<evidence type="ECO:0000259" key="6">
    <source>
        <dbReference type="PROSITE" id="PS50893"/>
    </source>
</evidence>
<dbReference type="NCBIfam" id="NF010068">
    <property type="entry name" value="PRK13548.1"/>
    <property type="match status" value="1"/>
</dbReference>
<keyword evidence="4" id="KW-1278">Translocase</keyword>
<dbReference type="PANTHER" id="PTHR42794">
    <property type="entry name" value="HEMIN IMPORT ATP-BINDING PROTEIN HMUV"/>
    <property type="match status" value="1"/>
</dbReference>
<evidence type="ECO:0000313" key="8">
    <source>
        <dbReference type="Proteomes" id="UP001597213"/>
    </source>
</evidence>
<organism evidence="7 8">
    <name type="scientific">Paracoccus pacificus</name>
    <dbReference type="NCBI Taxonomy" id="1463598"/>
    <lineage>
        <taxon>Bacteria</taxon>
        <taxon>Pseudomonadati</taxon>
        <taxon>Pseudomonadota</taxon>
        <taxon>Alphaproteobacteria</taxon>
        <taxon>Rhodobacterales</taxon>
        <taxon>Paracoccaceae</taxon>
        <taxon>Paracoccus</taxon>
    </lineage>
</organism>
<dbReference type="SUPFAM" id="SSF52540">
    <property type="entry name" value="P-loop containing nucleoside triphosphate hydrolases"/>
    <property type="match status" value="1"/>
</dbReference>
<evidence type="ECO:0000256" key="1">
    <source>
        <dbReference type="ARBA" id="ARBA00022448"/>
    </source>
</evidence>
<keyword evidence="8" id="KW-1185">Reference proteome</keyword>
<dbReference type="Proteomes" id="UP001597213">
    <property type="component" value="Unassembled WGS sequence"/>
</dbReference>
<dbReference type="EMBL" id="JBHUEN010000016">
    <property type="protein sequence ID" value="MFD1881186.1"/>
    <property type="molecule type" value="Genomic_DNA"/>
</dbReference>
<feature type="domain" description="ABC transporter" evidence="6">
    <location>
        <begin position="3"/>
        <end position="239"/>
    </location>
</feature>
<evidence type="ECO:0000313" key="7">
    <source>
        <dbReference type="EMBL" id="MFD1881186.1"/>
    </source>
</evidence>
<dbReference type="CDD" id="cd03214">
    <property type="entry name" value="ABC_Iron-Siderophores_B12_Hemin"/>
    <property type="match status" value="1"/>
</dbReference>
<dbReference type="RefSeq" id="WP_379140823.1">
    <property type="nucleotide sequence ID" value="NZ_JBHUEN010000016.1"/>
</dbReference>
<evidence type="ECO:0000256" key="3">
    <source>
        <dbReference type="ARBA" id="ARBA00022840"/>
    </source>
</evidence>
<sequence length="261" mass="27238">MSLSVTQLSWHRDGRAILDGVDLSARAGEVTAIIGANGSGKTTLLRHLTGEIPAERGCITLDGTDLGRIAPAELARRRAVLPQAAALSFPFTVAEVVALGLQADPAPDPARIPAALARVDLPGHGGRMYQQLSGGEQARVQLARVLVQVWRPVTEAGPAWLFLDEPVSALDIAHQLWVMREARRFAEAGGGVVVVLHDLNLTAMVADRVALLDRGRVLAVGAPSAVLTGPLLSAAYGCRIEVGGVPPSGLFVLPQMAAVAG</sequence>
<dbReference type="PROSITE" id="PS00211">
    <property type="entry name" value="ABC_TRANSPORTER_1"/>
    <property type="match status" value="1"/>
</dbReference>
<keyword evidence="1" id="KW-0813">Transport</keyword>
<dbReference type="InterPro" id="IPR003439">
    <property type="entry name" value="ABC_transporter-like_ATP-bd"/>
</dbReference>
<proteinExistence type="predicted"/>
<evidence type="ECO:0000256" key="2">
    <source>
        <dbReference type="ARBA" id="ARBA00022741"/>
    </source>
</evidence>
<comment type="function">
    <text evidence="5">Part of the ABC transporter complex HmuTUV involved in hemin import. Responsible for energy coupling to the transport system.</text>
</comment>
<evidence type="ECO:0000256" key="5">
    <source>
        <dbReference type="ARBA" id="ARBA00037066"/>
    </source>
</evidence>
<dbReference type="PROSITE" id="PS50893">
    <property type="entry name" value="ABC_TRANSPORTER_2"/>
    <property type="match status" value="1"/>
</dbReference>
<reference evidence="8" key="1">
    <citation type="journal article" date="2019" name="Int. J. Syst. Evol. Microbiol.">
        <title>The Global Catalogue of Microorganisms (GCM) 10K type strain sequencing project: providing services to taxonomists for standard genome sequencing and annotation.</title>
        <authorList>
            <consortium name="The Broad Institute Genomics Platform"/>
            <consortium name="The Broad Institute Genome Sequencing Center for Infectious Disease"/>
            <person name="Wu L."/>
            <person name="Ma J."/>
        </authorList>
    </citation>
    <scope>NUCLEOTIDE SEQUENCE [LARGE SCALE GENOMIC DNA]</scope>
    <source>
        <strain evidence="8">CCUG 56029</strain>
    </source>
</reference>
<evidence type="ECO:0000256" key="4">
    <source>
        <dbReference type="ARBA" id="ARBA00022967"/>
    </source>
</evidence>